<keyword evidence="4" id="KW-0539">Nucleus</keyword>
<dbReference type="InterPro" id="IPR001138">
    <property type="entry name" value="Zn2Cys6_DnaBD"/>
</dbReference>
<dbReference type="GO" id="GO:0008270">
    <property type="term" value="F:zinc ion binding"/>
    <property type="evidence" value="ECO:0007669"/>
    <property type="project" value="InterPro"/>
</dbReference>
<sequence>MHPINKARKQNSSCDQCRRSKRRCELPTHIQHGQARVCSNCLHLGQDCTFDFVTSRLHQKREKASTLDQPVAASSTQCLADKQINAVGLSPKSCETVHTASDETLWEEFTTNVGLLGTDMFLGNLASEWANLMNGNDESSHCATRPVRRGSMPSATSRSSNISRHHKKFTQGNGRGAVGAWRGSPIHLLNSSVELLWLNQSLGEIYECMMAGIAIRYLDYNCNLFAGSYRYSFDANRSCPSVSHQDAHSTMARTLPPAWKRSSSSGGPAEYQDHASGSMEVLSTRINKVTMIGIARFLDNFSSLYCNVIGANTRKQNERILTAALQAFALQFAPSSPTSVSEGKMYTRFNSADDGPTPGSSSGSQNTNSSRIFITAWLNTHSLLTESNQPRSFVRLYAVFLFLMTTIPSEANTSGGMDIRPLDILDDALHQMQELQSLIDGYCANFEANSIYRFLLQSCLGIFGWYAYLRDTISSVLNPRVCILNDAPVRLKGKESVNETGEAGWEQFPNFDSEVPSSCQYAAGDLFHLFRQVIHLREMNSLPRTSLDVGDLTSRVQQSIALMDEYTSTYGPWLEQCIITFYRLSERSKLSSAFLLLFWNLSAFCLVEQLHLAGDFLPPEERKPILGKAQKFQESGVKSVVATARRIVDVSSCGEFKLLNSIQARLQFICHHANTSLVVMALAKAMEHTIDLNMTREIDDTTMSDQSTTLDAPTEWIGSVKPLLICLINLKSTISGTYAAEPALQKLMQQYGDILMDCWSHEGEEILGASYHSRHCDRNDSAS</sequence>
<feature type="compositionally biased region" description="Low complexity" evidence="5">
    <location>
        <begin position="356"/>
        <end position="367"/>
    </location>
</feature>
<dbReference type="GO" id="GO:0003677">
    <property type="term" value="F:DNA binding"/>
    <property type="evidence" value="ECO:0007669"/>
    <property type="project" value="UniProtKB-KW"/>
</dbReference>
<evidence type="ECO:0000313" key="7">
    <source>
        <dbReference type="EMBL" id="KIW52681.1"/>
    </source>
</evidence>
<evidence type="ECO:0000256" key="2">
    <source>
        <dbReference type="ARBA" id="ARBA00023125"/>
    </source>
</evidence>
<dbReference type="OrthoDB" id="5958943at2759"/>
<dbReference type="SUPFAM" id="SSF57701">
    <property type="entry name" value="Zn2/Cys6 DNA-binding domain"/>
    <property type="match status" value="1"/>
</dbReference>
<name>A0A0D2BJP7_9EURO</name>
<feature type="domain" description="Zn(2)-C6 fungal-type" evidence="6">
    <location>
        <begin position="13"/>
        <end position="50"/>
    </location>
</feature>
<feature type="region of interest" description="Disordered" evidence="5">
    <location>
        <begin position="347"/>
        <end position="367"/>
    </location>
</feature>
<dbReference type="STRING" id="348802.A0A0D2BJP7"/>
<dbReference type="HOGENOM" id="CLU_012318_0_0_1"/>
<evidence type="ECO:0000256" key="4">
    <source>
        <dbReference type="ARBA" id="ARBA00023242"/>
    </source>
</evidence>
<dbReference type="InterPro" id="IPR036864">
    <property type="entry name" value="Zn2-C6_fun-type_DNA-bd_sf"/>
</dbReference>
<keyword evidence="3" id="KW-0804">Transcription</keyword>
<dbReference type="PANTHER" id="PTHR46910:SF1">
    <property type="entry name" value="MISCELLANEOUS ZN(II)2CYS6 TRANSCRIPTION FACTOR (EUROFUNG)-RELATED"/>
    <property type="match status" value="1"/>
</dbReference>
<dbReference type="Gene3D" id="4.10.240.10">
    <property type="entry name" value="Zn(2)-C6 fungal-type DNA-binding domain"/>
    <property type="match status" value="1"/>
</dbReference>
<dbReference type="PANTHER" id="PTHR46910">
    <property type="entry name" value="TRANSCRIPTION FACTOR PDR1"/>
    <property type="match status" value="1"/>
</dbReference>
<dbReference type="GO" id="GO:0000981">
    <property type="term" value="F:DNA-binding transcription factor activity, RNA polymerase II-specific"/>
    <property type="evidence" value="ECO:0007669"/>
    <property type="project" value="InterPro"/>
</dbReference>
<dbReference type="AlphaFoldDB" id="A0A0D2BJP7"/>
<dbReference type="GeneID" id="25330214"/>
<evidence type="ECO:0000256" key="3">
    <source>
        <dbReference type="ARBA" id="ARBA00023163"/>
    </source>
</evidence>
<gene>
    <name evidence="7" type="ORF">PV05_08306</name>
</gene>
<keyword evidence="2" id="KW-0238">DNA-binding</keyword>
<proteinExistence type="predicted"/>
<evidence type="ECO:0000259" key="6">
    <source>
        <dbReference type="PROSITE" id="PS50048"/>
    </source>
</evidence>
<dbReference type="CDD" id="cd00067">
    <property type="entry name" value="GAL4"/>
    <property type="match status" value="1"/>
</dbReference>
<dbReference type="Pfam" id="PF00172">
    <property type="entry name" value="Zn_clus"/>
    <property type="match status" value="1"/>
</dbReference>
<dbReference type="RefSeq" id="XP_013313265.1">
    <property type="nucleotide sequence ID" value="XM_013457811.1"/>
</dbReference>
<dbReference type="SMART" id="SM00066">
    <property type="entry name" value="GAL4"/>
    <property type="match status" value="1"/>
</dbReference>
<keyword evidence="1" id="KW-0805">Transcription regulation</keyword>
<evidence type="ECO:0000256" key="1">
    <source>
        <dbReference type="ARBA" id="ARBA00023015"/>
    </source>
</evidence>
<organism evidence="7 8">
    <name type="scientific">Exophiala xenobiotica</name>
    <dbReference type="NCBI Taxonomy" id="348802"/>
    <lineage>
        <taxon>Eukaryota</taxon>
        <taxon>Fungi</taxon>
        <taxon>Dikarya</taxon>
        <taxon>Ascomycota</taxon>
        <taxon>Pezizomycotina</taxon>
        <taxon>Eurotiomycetes</taxon>
        <taxon>Chaetothyriomycetidae</taxon>
        <taxon>Chaetothyriales</taxon>
        <taxon>Herpotrichiellaceae</taxon>
        <taxon>Exophiala</taxon>
    </lineage>
</organism>
<dbReference type="InterPro" id="IPR050987">
    <property type="entry name" value="AtrR-like"/>
</dbReference>
<protein>
    <recommendedName>
        <fullName evidence="6">Zn(2)-C6 fungal-type domain-containing protein</fullName>
    </recommendedName>
</protein>
<dbReference type="EMBL" id="KN847321">
    <property type="protein sequence ID" value="KIW52681.1"/>
    <property type="molecule type" value="Genomic_DNA"/>
</dbReference>
<evidence type="ECO:0000313" key="8">
    <source>
        <dbReference type="Proteomes" id="UP000054342"/>
    </source>
</evidence>
<accession>A0A0D2BJP7</accession>
<reference evidence="7 8" key="1">
    <citation type="submission" date="2015-01" db="EMBL/GenBank/DDBJ databases">
        <title>The Genome Sequence of Exophiala xenobiotica CBS118157.</title>
        <authorList>
            <consortium name="The Broad Institute Genomics Platform"/>
            <person name="Cuomo C."/>
            <person name="de Hoog S."/>
            <person name="Gorbushina A."/>
            <person name="Stielow B."/>
            <person name="Teixiera M."/>
            <person name="Abouelleil A."/>
            <person name="Chapman S.B."/>
            <person name="Priest M."/>
            <person name="Young S.K."/>
            <person name="Wortman J."/>
            <person name="Nusbaum C."/>
            <person name="Birren B."/>
        </authorList>
    </citation>
    <scope>NUCLEOTIDE SEQUENCE [LARGE SCALE GENOMIC DNA]</scope>
    <source>
        <strain evidence="7 8">CBS 118157</strain>
    </source>
</reference>
<feature type="compositionally biased region" description="Polar residues" evidence="5">
    <location>
        <begin position="153"/>
        <end position="162"/>
    </location>
</feature>
<feature type="region of interest" description="Disordered" evidence="5">
    <location>
        <begin position="140"/>
        <end position="174"/>
    </location>
</feature>
<keyword evidence="8" id="KW-1185">Reference proteome</keyword>
<dbReference type="PROSITE" id="PS50048">
    <property type="entry name" value="ZN2_CY6_FUNGAL_2"/>
    <property type="match status" value="1"/>
</dbReference>
<evidence type="ECO:0000256" key="5">
    <source>
        <dbReference type="SAM" id="MobiDB-lite"/>
    </source>
</evidence>
<dbReference type="Proteomes" id="UP000054342">
    <property type="component" value="Unassembled WGS sequence"/>
</dbReference>